<keyword evidence="3" id="KW-1185">Reference proteome</keyword>
<reference evidence="2 3" key="1">
    <citation type="journal article" date="2012" name="Proc. Natl. Acad. Sci. U.S.A.">
        <title>Comparative genomics of Ceriporiopsis subvermispora and Phanerochaete chrysosporium provide insight into selective ligninolysis.</title>
        <authorList>
            <person name="Fernandez-Fueyo E."/>
            <person name="Ruiz-Duenas F.J."/>
            <person name="Ferreira P."/>
            <person name="Floudas D."/>
            <person name="Hibbett D.S."/>
            <person name="Canessa P."/>
            <person name="Larrondo L.F."/>
            <person name="James T.Y."/>
            <person name="Seelenfreund D."/>
            <person name="Lobos S."/>
            <person name="Polanco R."/>
            <person name="Tello M."/>
            <person name="Honda Y."/>
            <person name="Watanabe T."/>
            <person name="Watanabe T."/>
            <person name="Ryu J.S."/>
            <person name="Kubicek C.P."/>
            <person name="Schmoll M."/>
            <person name="Gaskell J."/>
            <person name="Hammel K.E."/>
            <person name="St John F.J."/>
            <person name="Vanden Wymelenberg A."/>
            <person name="Sabat G."/>
            <person name="Splinter BonDurant S."/>
            <person name="Syed K."/>
            <person name="Yadav J.S."/>
            <person name="Doddapaneni H."/>
            <person name="Subramanian V."/>
            <person name="Lavin J.L."/>
            <person name="Oguiza J.A."/>
            <person name="Perez G."/>
            <person name="Pisabarro A.G."/>
            <person name="Ramirez L."/>
            <person name="Santoyo F."/>
            <person name="Master E."/>
            <person name="Coutinho P.M."/>
            <person name="Henrissat B."/>
            <person name="Lombard V."/>
            <person name="Magnuson J.K."/>
            <person name="Kuees U."/>
            <person name="Hori C."/>
            <person name="Igarashi K."/>
            <person name="Samejima M."/>
            <person name="Held B.W."/>
            <person name="Barry K.W."/>
            <person name="LaButti K.M."/>
            <person name="Lapidus A."/>
            <person name="Lindquist E.A."/>
            <person name="Lucas S.M."/>
            <person name="Riley R."/>
            <person name="Salamov A.A."/>
            <person name="Hoffmeister D."/>
            <person name="Schwenk D."/>
            <person name="Hadar Y."/>
            <person name="Yarden O."/>
            <person name="de Vries R.P."/>
            <person name="Wiebenga A."/>
            <person name="Stenlid J."/>
            <person name="Eastwood D."/>
            <person name="Grigoriev I.V."/>
            <person name="Berka R.M."/>
            <person name="Blanchette R.A."/>
            <person name="Kersten P."/>
            <person name="Martinez A.T."/>
            <person name="Vicuna R."/>
            <person name="Cullen D."/>
        </authorList>
    </citation>
    <scope>NUCLEOTIDE SEQUENCE [LARGE SCALE GENOMIC DNA]</scope>
    <source>
        <strain evidence="2 3">B</strain>
    </source>
</reference>
<gene>
    <name evidence="2" type="ORF">CERSUDRAFT_101657</name>
</gene>
<evidence type="ECO:0000256" key="1">
    <source>
        <dbReference type="SAM" id="MobiDB-lite"/>
    </source>
</evidence>
<evidence type="ECO:0000313" key="2">
    <source>
        <dbReference type="EMBL" id="EMD30274.1"/>
    </source>
</evidence>
<name>M2P4Y7_CERS8</name>
<evidence type="ECO:0000313" key="3">
    <source>
        <dbReference type="Proteomes" id="UP000016930"/>
    </source>
</evidence>
<dbReference type="Proteomes" id="UP000016930">
    <property type="component" value="Unassembled WGS sequence"/>
</dbReference>
<organism evidence="2 3">
    <name type="scientific">Ceriporiopsis subvermispora (strain B)</name>
    <name type="common">White-rot fungus</name>
    <name type="synonym">Gelatoporia subvermispora</name>
    <dbReference type="NCBI Taxonomy" id="914234"/>
    <lineage>
        <taxon>Eukaryota</taxon>
        <taxon>Fungi</taxon>
        <taxon>Dikarya</taxon>
        <taxon>Basidiomycota</taxon>
        <taxon>Agaricomycotina</taxon>
        <taxon>Agaricomycetes</taxon>
        <taxon>Polyporales</taxon>
        <taxon>Gelatoporiaceae</taxon>
        <taxon>Gelatoporia</taxon>
    </lineage>
</organism>
<sequence length="53" mass="6270">MNRKAGPERRPVHRSREPLVSAQSQDAKAFESIFLWLQRSAWRNFGIEWEGRS</sequence>
<feature type="region of interest" description="Disordered" evidence="1">
    <location>
        <begin position="1"/>
        <end position="23"/>
    </location>
</feature>
<dbReference type="AlphaFoldDB" id="M2P4Y7"/>
<protein>
    <submittedName>
        <fullName evidence="2">Uncharacterized protein</fullName>
    </submittedName>
</protein>
<dbReference type="EMBL" id="KB446430">
    <property type="protein sequence ID" value="EMD30274.1"/>
    <property type="molecule type" value="Genomic_DNA"/>
</dbReference>
<proteinExistence type="predicted"/>
<dbReference type="HOGENOM" id="CLU_3068497_0_0_1"/>
<feature type="compositionally biased region" description="Basic and acidic residues" evidence="1">
    <location>
        <begin position="1"/>
        <end position="17"/>
    </location>
</feature>
<accession>M2P4Y7</accession>